<dbReference type="EMBL" id="BLXT01005083">
    <property type="protein sequence ID" value="GFO19741.1"/>
    <property type="molecule type" value="Genomic_DNA"/>
</dbReference>
<evidence type="ECO:0000313" key="2">
    <source>
        <dbReference type="Proteomes" id="UP000735302"/>
    </source>
</evidence>
<proteinExistence type="predicted"/>
<name>A0AAV4BL77_9GAST</name>
<dbReference type="Proteomes" id="UP000735302">
    <property type="component" value="Unassembled WGS sequence"/>
</dbReference>
<comment type="caution">
    <text evidence="1">The sequence shown here is derived from an EMBL/GenBank/DDBJ whole genome shotgun (WGS) entry which is preliminary data.</text>
</comment>
<reference evidence="1 2" key="1">
    <citation type="journal article" date="2021" name="Elife">
        <title>Chloroplast acquisition without the gene transfer in kleptoplastic sea slugs, Plakobranchus ocellatus.</title>
        <authorList>
            <person name="Maeda T."/>
            <person name="Takahashi S."/>
            <person name="Yoshida T."/>
            <person name="Shimamura S."/>
            <person name="Takaki Y."/>
            <person name="Nagai Y."/>
            <person name="Toyoda A."/>
            <person name="Suzuki Y."/>
            <person name="Arimoto A."/>
            <person name="Ishii H."/>
            <person name="Satoh N."/>
            <person name="Nishiyama T."/>
            <person name="Hasebe M."/>
            <person name="Maruyama T."/>
            <person name="Minagawa J."/>
            <person name="Obokata J."/>
            <person name="Shigenobu S."/>
        </authorList>
    </citation>
    <scope>NUCLEOTIDE SEQUENCE [LARGE SCALE GENOMIC DNA]</scope>
</reference>
<organism evidence="1 2">
    <name type="scientific">Plakobranchus ocellatus</name>
    <dbReference type="NCBI Taxonomy" id="259542"/>
    <lineage>
        <taxon>Eukaryota</taxon>
        <taxon>Metazoa</taxon>
        <taxon>Spiralia</taxon>
        <taxon>Lophotrochozoa</taxon>
        <taxon>Mollusca</taxon>
        <taxon>Gastropoda</taxon>
        <taxon>Heterobranchia</taxon>
        <taxon>Euthyneura</taxon>
        <taxon>Panpulmonata</taxon>
        <taxon>Sacoglossa</taxon>
        <taxon>Placobranchoidea</taxon>
        <taxon>Plakobranchidae</taxon>
        <taxon>Plakobranchus</taxon>
    </lineage>
</organism>
<accession>A0AAV4BL77</accession>
<gene>
    <name evidence="1" type="ORF">PoB_004624600</name>
</gene>
<dbReference type="AlphaFoldDB" id="A0AAV4BL77"/>
<keyword evidence="2" id="KW-1185">Reference proteome</keyword>
<evidence type="ECO:0000313" key="1">
    <source>
        <dbReference type="EMBL" id="GFO19741.1"/>
    </source>
</evidence>
<sequence length="82" mass="9416">MAVEMTMYNIGGGGIGDVEVEEKEEEDENGFRARYSRLKLFPYSDNSPQRFSVPLQRHYRKTRLFLPTSVDPKICPSSTGER</sequence>
<protein>
    <submittedName>
        <fullName evidence="1">Uncharacterized protein</fullName>
    </submittedName>
</protein>